<dbReference type="OrthoDB" id="1375870at2"/>
<name>A0A1M7ALG0_9FLAO</name>
<dbReference type="RefSeq" id="WP_073352375.1">
    <property type="nucleotide sequence ID" value="NZ_FRBU01000007.1"/>
</dbReference>
<dbReference type="STRING" id="69322.SAMN05443669_100783"/>
<reference evidence="2" key="1">
    <citation type="submission" date="2016-11" db="EMBL/GenBank/DDBJ databases">
        <authorList>
            <person name="Varghese N."/>
            <person name="Submissions S."/>
        </authorList>
    </citation>
    <scope>NUCLEOTIDE SEQUENCE [LARGE SCALE GENOMIC DNA]</scope>
    <source>
        <strain evidence="2">DSM 3661</strain>
    </source>
</reference>
<evidence type="ECO:0000313" key="1">
    <source>
        <dbReference type="EMBL" id="SHL43622.1"/>
    </source>
</evidence>
<sequence length="60" mass="7317">MEIHFQTKEESNRKQLEDFLKLSKAERFYQFLRLMEKVNQFPVKHKNDTNSNFIIQIKAS</sequence>
<gene>
    <name evidence="1" type="ORF">SAMN05443669_100783</name>
</gene>
<dbReference type="AlphaFoldDB" id="A0A1M7ALG0"/>
<dbReference type="EMBL" id="FRBU01000007">
    <property type="protein sequence ID" value="SHL43622.1"/>
    <property type="molecule type" value="Genomic_DNA"/>
</dbReference>
<keyword evidence="2" id="KW-1185">Reference proteome</keyword>
<protein>
    <submittedName>
        <fullName evidence="1">Uncharacterized protein</fullName>
    </submittedName>
</protein>
<proteinExistence type="predicted"/>
<evidence type="ECO:0000313" key="2">
    <source>
        <dbReference type="Proteomes" id="UP000184260"/>
    </source>
</evidence>
<dbReference type="Proteomes" id="UP000184260">
    <property type="component" value="Unassembled WGS sequence"/>
</dbReference>
<accession>A0A1M7ALG0</accession>
<organism evidence="1 2">
    <name type="scientific">Flavobacterium xanthum</name>
    <dbReference type="NCBI Taxonomy" id="69322"/>
    <lineage>
        <taxon>Bacteria</taxon>
        <taxon>Pseudomonadati</taxon>
        <taxon>Bacteroidota</taxon>
        <taxon>Flavobacteriia</taxon>
        <taxon>Flavobacteriales</taxon>
        <taxon>Flavobacteriaceae</taxon>
        <taxon>Flavobacterium</taxon>
    </lineage>
</organism>